<reference evidence="2 3" key="1">
    <citation type="submission" date="2019-04" db="EMBL/GenBank/DDBJ databases">
        <title>genome sequence of strain W3.</title>
        <authorList>
            <person name="Gao J."/>
            <person name="Sun J."/>
        </authorList>
    </citation>
    <scope>NUCLEOTIDE SEQUENCE [LARGE SCALE GENOMIC DNA]</scope>
    <source>
        <strain evidence="2 3">W3</strain>
    </source>
</reference>
<feature type="signal peptide" evidence="1">
    <location>
        <begin position="1"/>
        <end position="24"/>
    </location>
</feature>
<accession>A0A4S8Q2V7</accession>
<feature type="chain" id="PRO_5020588547" evidence="1">
    <location>
        <begin position="25"/>
        <end position="120"/>
    </location>
</feature>
<proteinExistence type="predicted"/>
<keyword evidence="1" id="KW-0732">Signal</keyword>
<evidence type="ECO:0000313" key="3">
    <source>
        <dbReference type="Proteomes" id="UP000307378"/>
    </source>
</evidence>
<gene>
    <name evidence="2" type="ORF">FAA86_07580</name>
</gene>
<organism evidence="2 3">
    <name type="scientific">Rhizobium rosettiformans W3</name>
    <dbReference type="NCBI Taxonomy" id="538378"/>
    <lineage>
        <taxon>Bacteria</taxon>
        <taxon>Pseudomonadati</taxon>
        <taxon>Pseudomonadota</taxon>
        <taxon>Alphaproteobacteria</taxon>
        <taxon>Hyphomicrobiales</taxon>
        <taxon>Rhizobiaceae</taxon>
        <taxon>Rhizobium/Agrobacterium group</taxon>
        <taxon>Rhizobium</taxon>
    </lineage>
</organism>
<dbReference type="Proteomes" id="UP000307378">
    <property type="component" value="Unassembled WGS sequence"/>
</dbReference>
<evidence type="ECO:0000313" key="2">
    <source>
        <dbReference type="EMBL" id="THV37441.1"/>
    </source>
</evidence>
<name>A0A4S8Q2V7_9HYPH</name>
<dbReference type="RefSeq" id="WP_136539469.1">
    <property type="nucleotide sequence ID" value="NZ_STGU01000003.1"/>
</dbReference>
<dbReference type="EMBL" id="STGU01000003">
    <property type="protein sequence ID" value="THV37441.1"/>
    <property type="molecule type" value="Genomic_DNA"/>
</dbReference>
<evidence type="ECO:0000256" key="1">
    <source>
        <dbReference type="SAM" id="SignalP"/>
    </source>
</evidence>
<sequence>MLKYRLVATAATLLLASSATLAEAGDRHHRYERHHHHGRTQTIVGTDGLPSVVPGIGTFSGGISALRIKGNGVFIAVDGRVAPQVIDNRAPKAKIIEVSAENQDEACSFEAGVCVIRPDY</sequence>
<comment type="caution">
    <text evidence="2">The sequence shown here is derived from an EMBL/GenBank/DDBJ whole genome shotgun (WGS) entry which is preliminary data.</text>
</comment>
<protein>
    <submittedName>
        <fullName evidence="2">Uncharacterized protein</fullName>
    </submittedName>
</protein>
<dbReference type="AlphaFoldDB" id="A0A4S8Q2V7"/>